<evidence type="ECO:0000313" key="3">
    <source>
        <dbReference type="EMBL" id="MFC3148481.1"/>
    </source>
</evidence>
<accession>A0ABV7HA82</accession>
<sequence>MHKRLSVICAALALAGFSGAASAVNFPITEQQRSTANQVAQAGVPISDLAPNAPDQYTVKRGDTLWGISGVFLKSPWKWPELWGMNKEQIRNPHLIFPGQVLYLIKKDGRATLSMTAPDGTERLSPRVRAEGLDKAITTIPASVIEPFLSQPLIVERDRLDSAPRILAGRETGRVFFAAGDTAYVRGIKDESISRYQVFRPARPLKDPQTGELLAYEAYYLGDADVVRSGDPATIKIAKVKEEFGIDDRLLPFAASPSVNFAPRAPERDVNARVASVYSREAITAGSLMVVAINKGRDAGLEPGHTLQVWESGDTVADRTQRAEGFAGKYLGRPQAVKLPDERIGVGMVFRVFDRVSYVLIMSSDRPIRVGDQLRTP</sequence>
<keyword evidence="1" id="KW-0732">Signal</keyword>
<dbReference type="InterPro" id="IPR052196">
    <property type="entry name" value="Bact_Kbp"/>
</dbReference>
<feature type="chain" id="PRO_5046279819" evidence="1">
    <location>
        <begin position="24"/>
        <end position="377"/>
    </location>
</feature>
<evidence type="ECO:0000313" key="4">
    <source>
        <dbReference type="Proteomes" id="UP001595556"/>
    </source>
</evidence>
<evidence type="ECO:0000256" key="1">
    <source>
        <dbReference type="SAM" id="SignalP"/>
    </source>
</evidence>
<organism evidence="3 4">
    <name type="scientific">Piscinibacterium candidicorallinum</name>
    <dbReference type="NCBI Taxonomy" id="1793872"/>
    <lineage>
        <taxon>Bacteria</taxon>
        <taxon>Pseudomonadati</taxon>
        <taxon>Pseudomonadota</taxon>
        <taxon>Betaproteobacteria</taxon>
        <taxon>Burkholderiales</taxon>
        <taxon>Piscinibacterium</taxon>
    </lineage>
</organism>
<gene>
    <name evidence="3" type="ORF">ACFOEN_12690</name>
</gene>
<dbReference type="SMART" id="SM00257">
    <property type="entry name" value="LysM"/>
    <property type="match status" value="1"/>
</dbReference>
<evidence type="ECO:0000259" key="2">
    <source>
        <dbReference type="PROSITE" id="PS51782"/>
    </source>
</evidence>
<proteinExistence type="predicted"/>
<name>A0ABV7HA82_9BURK</name>
<dbReference type="RefSeq" id="WP_377304491.1">
    <property type="nucleotide sequence ID" value="NZ_CP180191.1"/>
</dbReference>
<dbReference type="Proteomes" id="UP001595556">
    <property type="component" value="Unassembled WGS sequence"/>
</dbReference>
<dbReference type="InterPro" id="IPR018392">
    <property type="entry name" value="LysM"/>
</dbReference>
<dbReference type="Gene3D" id="3.10.350.10">
    <property type="entry name" value="LysM domain"/>
    <property type="match status" value="1"/>
</dbReference>
<comment type="caution">
    <text evidence="3">The sequence shown here is derived from an EMBL/GenBank/DDBJ whole genome shotgun (WGS) entry which is preliminary data.</text>
</comment>
<protein>
    <submittedName>
        <fullName evidence="3">LysM peptidoglycan-binding domain-containing protein</fullName>
    </submittedName>
</protein>
<feature type="signal peptide" evidence="1">
    <location>
        <begin position="1"/>
        <end position="23"/>
    </location>
</feature>
<reference evidence="4" key="1">
    <citation type="journal article" date="2019" name="Int. J. Syst. Evol. Microbiol.">
        <title>The Global Catalogue of Microorganisms (GCM) 10K type strain sequencing project: providing services to taxonomists for standard genome sequencing and annotation.</title>
        <authorList>
            <consortium name="The Broad Institute Genomics Platform"/>
            <consortium name="The Broad Institute Genome Sequencing Center for Infectious Disease"/>
            <person name="Wu L."/>
            <person name="Ma J."/>
        </authorList>
    </citation>
    <scope>NUCLEOTIDE SEQUENCE [LARGE SCALE GENOMIC DNA]</scope>
    <source>
        <strain evidence="4">KCTC 52168</strain>
    </source>
</reference>
<dbReference type="InterPro" id="IPR036779">
    <property type="entry name" value="LysM_dom_sf"/>
</dbReference>
<dbReference type="PROSITE" id="PS51782">
    <property type="entry name" value="LYSM"/>
    <property type="match status" value="1"/>
</dbReference>
<keyword evidence="4" id="KW-1185">Reference proteome</keyword>
<dbReference type="SUPFAM" id="SSF54106">
    <property type="entry name" value="LysM domain"/>
    <property type="match status" value="1"/>
</dbReference>
<dbReference type="PANTHER" id="PTHR34700:SF4">
    <property type="entry name" value="PHAGE-LIKE ELEMENT PBSX PROTEIN XKDP"/>
    <property type="match status" value="1"/>
</dbReference>
<dbReference type="Pfam" id="PF01476">
    <property type="entry name" value="LysM"/>
    <property type="match status" value="1"/>
</dbReference>
<dbReference type="EMBL" id="JBHRTI010000007">
    <property type="protein sequence ID" value="MFC3148481.1"/>
    <property type="molecule type" value="Genomic_DNA"/>
</dbReference>
<dbReference type="CDD" id="cd00118">
    <property type="entry name" value="LysM"/>
    <property type="match status" value="1"/>
</dbReference>
<dbReference type="PANTHER" id="PTHR34700">
    <property type="entry name" value="POTASSIUM BINDING PROTEIN KBP"/>
    <property type="match status" value="1"/>
</dbReference>
<feature type="domain" description="LysM" evidence="2">
    <location>
        <begin position="55"/>
        <end position="104"/>
    </location>
</feature>